<feature type="transmembrane region" description="Helical" evidence="1">
    <location>
        <begin position="1090"/>
        <end position="1111"/>
    </location>
</feature>
<feature type="transmembrane region" description="Helical" evidence="1">
    <location>
        <begin position="1162"/>
        <end position="1181"/>
    </location>
</feature>
<keyword evidence="1" id="KW-0472">Membrane</keyword>
<comment type="caution">
    <text evidence="2">The sequence shown here is derived from an EMBL/GenBank/DDBJ whole genome shotgun (WGS) entry which is preliminary data.</text>
</comment>
<evidence type="ECO:0008006" key="4">
    <source>
        <dbReference type="Google" id="ProtNLM"/>
    </source>
</evidence>
<organism evidence="2 3">
    <name type="scientific">Paramecium pentaurelia</name>
    <dbReference type="NCBI Taxonomy" id="43138"/>
    <lineage>
        <taxon>Eukaryota</taxon>
        <taxon>Sar</taxon>
        <taxon>Alveolata</taxon>
        <taxon>Ciliophora</taxon>
        <taxon>Intramacronucleata</taxon>
        <taxon>Oligohymenophorea</taxon>
        <taxon>Peniculida</taxon>
        <taxon>Parameciidae</taxon>
        <taxon>Paramecium</taxon>
    </lineage>
</organism>
<proteinExistence type="predicted"/>
<reference evidence="2" key="1">
    <citation type="submission" date="2021-01" db="EMBL/GenBank/DDBJ databases">
        <authorList>
            <consortium name="Genoscope - CEA"/>
            <person name="William W."/>
        </authorList>
    </citation>
    <scope>NUCLEOTIDE SEQUENCE</scope>
</reference>
<protein>
    <recommendedName>
        <fullName evidence="4">Transmembrane protein</fullName>
    </recommendedName>
</protein>
<keyword evidence="1" id="KW-0812">Transmembrane</keyword>
<sequence length="1887" mass="219992">MVLNDCHLPNQIIQAVLKYLRIILQQEMIKRLIFINMILKIIDSTLISIFSWKRQALRKETKAPNNQQCVVSLTYQIIEDNENWIYRLDDQSMPFPKSIAEGQAQSIMKKQASGPNLQDKLTKPVKIGGTEITASIGRRVKLILSPNQPKNVIFAQMISIQDDRIVYQFLQTEDLTLQLLRCIYSPIDKNTLQCEVFLKVIGISNRLTRQNCQILYPKFEVESNFTFYLMYIDIDYSVQILGIIEDFQAFQNLKTIKLDSTDSSNSILSIFKYMDYLLIHTANKNILTFFINRPELFVLATLDKSSFLQYDYEDWDPKAFFTNKQLNPNILFIQHNNNILILDSNLALFQFITTLQITPKLDYSVAIGKDTFFVVQGKSSNDAKDAQIYEYNFADIKHVYLQKKLYLYWYDISTPLNADFNEETGHLFVRGVCLYSNKSYVLVVKPNTPQHEALDQAWDIAGVLIPDSKKILIASYGLHQTYLYLNVEGEQKLFALYNETVMIINSKIKQDIYSDFFSLNLKITNYNFQGKPEKFNILDINQQIKIFSTLNQITFNKNDFPFSQSGLKILSIYDTQTIKLGNEWYSGQIGNFTIDCDQCQTNIQLQATLYPINQQIFNKFEIRDSVRYDDDQTIIQTKSGLLIVDSDNILVEEYNFFHPYDCSQITISEDKKLIYSYCGSQYGLIHITECLFEEISTIELHAINEKLLTPLQDFQPIDFSVVRQKDCGNNQYSYKLIISNSCDGFIFIDFFITDLYEFLYLSIETLNLHDYLNNEANQYTLSTTKFLTFQLFQEPTYDQILDSLKISLIILTSDVSQYGFQFEFTAHSTVNTLLTTKALSAVIVRYGNFSVMNKLAIHDVYKSLVIPYKDQNFIYVCVYNLDNDSSSLIPTVIIGLFFTKKDNFFVVSQIKNPPLIYGIQKSAILILNNQLKALKSQKITLIAYNDFHEERIQFNLIVNIANKYDCIAEINNLQIYPTADEFLQWKVSQNFFDIVSLKYSFEQEESDFSVVQQIQQIGEQINHIQAATQIISSKAMLTKNKLWSNQFGFLNKNGSKCSIFFTNKQVNQFILVPTYLALHHSIKFLKLKCLIEILIALILFNCQLILLLLIYNTQIHRFYFQLRLLTKHTNIPLKILCLKEFQSHFRYRVNNILSKFLYQQQLMVDQLIILFLNCFNIFPTFDKNFLSLISKTQINQLNIVDIKIGLDGYIYLLDVKLGIFVVQLSTTFRFVKQICYNLEQTYAFDRILLFNNQEIFVIKGNNYYALMNSDGNIQSIKQLPFKNQKYPQNIKLSQNYVLLHNEGELYIYYSDASTNSLVDIINLQKRQSQFLQIPLQFGCLGQLIFKKNAKPSATLKNFTIIGKSQDQLVCQSKIHYKVLAKSNETIYRKVYNETPFPHIFDENNGKIKIGNLASGPNQIYNIFQHILSLTLLQNKFFSFFGDQDQDVFAKVEHQRTIQVNKWPKKSLYQTSLIGNNQETLFQVFQLEAYRVIIQTCDLINHERQVCKEFGNFTTTQILSDQIFSMWQDNKNIVHFITLETPFIIRFYNISNNKTQEYGFIQLNQDENKDELKVVAFKNQGIFLFVIQLNGNLSSYYIENRQKINYVTGANLGGFQGDWKPISLFGNRFLRQNVFFVQNENNIAIISYCNQEFFYEQKIDYKKAIKYTQINQLIHSSFEYNYEKLNNIFKQKNVELFGYQIHNPLGVSSHQQTGTLIIRTFKNDNVYLNIFKPNQLQHDTFYSAVQINAKIDDTFSQLDFIVLDPQLILIPNEMKQKYLTDYEIKINVNNADSQNNNLLAFTQKVKVINTFTNLIVDDTKLIQQIDIEPKQNSTSIKLKNQWISGQQAYCTLKQEKANDIVLQQYLQETINDALKITNSKMLQFSKRI</sequence>
<gene>
    <name evidence="2" type="ORF">PPENT_87.1.T0160004</name>
</gene>
<name>A0A8S1T7S2_9CILI</name>
<evidence type="ECO:0000313" key="3">
    <source>
        <dbReference type="Proteomes" id="UP000689195"/>
    </source>
</evidence>
<evidence type="ECO:0000313" key="2">
    <source>
        <dbReference type="EMBL" id="CAD8146692.1"/>
    </source>
</evidence>
<evidence type="ECO:0000256" key="1">
    <source>
        <dbReference type="SAM" id="Phobius"/>
    </source>
</evidence>
<keyword evidence="3" id="KW-1185">Reference proteome</keyword>
<dbReference type="Proteomes" id="UP000689195">
    <property type="component" value="Unassembled WGS sequence"/>
</dbReference>
<keyword evidence="1" id="KW-1133">Transmembrane helix</keyword>
<dbReference type="EMBL" id="CAJJDO010000016">
    <property type="protein sequence ID" value="CAD8146692.1"/>
    <property type="molecule type" value="Genomic_DNA"/>
</dbReference>
<accession>A0A8S1T7S2</accession>